<dbReference type="EMBL" id="KZ678423">
    <property type="protein sequence ID" value="PSR88933.1"/>
    <property type="molecule type" value="Genomic_DNA"/>
</dbReference>
<dbReference type="InParanoid" id="A0A2T3AAQ5"/>
<evidence type="ECO:0000256" key="1">
    <source>
        <dbReference type="SAM" id="Phobius"/>
    </source>
</evidence>
<proteinExistence type="predicted"/>
<organism evidence="2 3">
    <name type="scientific">Coniella lustricola</name>
    <dbReference type="NCBI Taxonomy" id="2025994"/>
    <lineage>
        <taxon>Eukaryota</taxon>
        <taxon>Fungi</taxon>
        <taxon>Dikarya</taxon>
        <taxon>Ascomycota</taxon>
        <taxon>Pezizomycotina</taxon>
        <taxon>Sordariomycetes</taxon>
        <taxon>Sordariomycetidae</taxon>
        <taxon>Diaporthales</taxon>
        <taxon>Schizoparmaceae</taxon>
        <taxon>Coniella</taxon>
    </lineage>
</organism>
<keyword evidence="1" id="KW-0812">Transmembrane</keyword>
<sequence length="112" mass="12330">MVSGTQVHLILCNQRTRNLLIASATTHQPYTCSVSLPAVNWNTGVNNQQLQIKMEASDNSEVSWSNTHPANAVVDPRGPPNATILSLSPLLVMMILWRLVIPAFLVLIRSGW</sequence>
<reference evidence="2 3" key="1">
    <citation type="journal article" date="2018" name="Mycol. Prog.">
        <title>Coniella lustricola, a new species from submerged detritus.</title>
        <authorList>
            <person name="Raudabaugh D.B."/>
            <person name="Iturriaga T."/>
            <person name="Carver A."/>
            <person name="Mondo S."/>
            <person name="Pangilinan J."/>
            <person name="Lipzen A."/>
            <person name="He G."/>
            <person name="Amirebrahimi M."/>
            <person name="Grigoriev I.V."/>
            <person name="Miller A.N."/>
        </authorList>
    </citation>
    <scope>NUCLEOTIDE SEQUENCE [LARGE SCALE GENOMIC DNA]</scope>
    <source>
        <strain evidence="2 3">B22-T-1</strain>
    </source>
</reference>
<dbReference type="AlphaFoldDB" id="A0A2T3AAQ5"/>
<name>A0A2T3AAQ5_9PEZI</name>
<accession>A0A2T3AAQ5</accession>
<keyword evidence="1" id="KW-1133">Transmembrane helix</keyword>
<gene>
    <name evidence="2" type="ORF">BD289DRAFT_225192</name>
</gene>
<protein>
    <submittedName>
        <fullName evidence="2">Uncharacterized protein</fullName>
    </submittedName>
</protein>
<evidence type="ECO:0000313" key="2">
    <source>
        <dbReference type="EMBL" id="PSR88933.1"/>
    </source>
</evidence>
<keyword evidence="1" id="KW-0472">Membrane</keyword>
<evidence type="ECO:0000313" key="3">
    <source>
        <dbReference type="Proteomes" id="UP000241462"/>
    </source>
</evidence>
<keyword evidence="3" id="KW-1185">Reference proteome</keyword>
<feature type="transmembrane region" description="Helical" evidence="1">
    <location>
        <begin position="84"/>
        <end position="108"/>
    </location>
</feature>
<dbReference type="Proteomes" id="UP000241462">
    <property type="component" value="Unassembled WGS sequence"/>
</dbReference>